<accession>A0A0A2M7H3</accession>
<dbReference type="RefSeq" id="WP_035129744.1">
    <property type="nucleotide sequence ID" value="NZ_JRLV01000001.1"/>
</dbReference>
<dbReference type="eggNOG" id="ENOG502ZN71">
    <property type="taxonomic scope" value="Bacteria"/>
</dbReference>
<dbReference type="STRING" id="1406840.Q763_00300"/>
<gene>
    <name evidence="2" type="ORF">Q763_00300</name>
</gene>
<feature type="signal peptide" evidence="1">
    <location>
        <begin position="1"/>
        <end position="18"/>
    </location>
</feature>
<organism evidence="2 3">
    <name type="scientific">Flavobacterium beibuense F44-8</name>
    <dbReference type="NCBI Taxonomy" id="1406840"/>
    <lineage>
        <taxon>Bacteria</taxon>
        <taxon>Pseudomonadati</taxon>
        <taxon>Bacteroidota</taxon>
        <taxon>Flavobacteriia</taxon>
        <taxon>Flavobacteriales</taxon>
        <taxon>Flavobacteriaceae</taxon>
        <taxon>Flavobacterium</taxon>
    </lineage>
</organism>
<evidence type="ECO:0000313" key="2">
    <source>
        <dbReference type="EMBL" id="KGO84220.1"/>
    </source>
</evidence>
<comment type="caution">
    <text evidence="2">The sequence shown here is derived from an EMBL/GenBank/DDBJ whole genome shotgun (WGS) entry which is preliminary data.</text>
</comment>
<reference evidence="2 3" key="1">
    <citation type="submission" date="2013-09" db="EMBL/GenBank/DDBJ databases">
        <authorList>
            <person name="Zeng Z."/>
            <person name="Chen C."/>
        </authorList>
    </citation>
    <scope>NUCLEOTIDE SEQUENCE [LARGE SCALE GENOMIC DNA]</scope>
    <source>
        <strain evidence="2 3">F44-8</strain>
    </source>
</reference>
<sequence length="236" mass="27250">MKKLILLALLIFASSIKAQSTDVSDYKYVVIPQIFDFLTKKDEYNLNTITKMMFEKKGFEVYFAGEELPFEAKMDRCKVLYADLIANSKFLSTGITIVIKNCVDQEVFKSDEGISKEKELRKAYYAALREASQSFNALYYQYKGENATPLVASSKEDGTSVKKRDNQLYAKPTSYGYELLDKTEKTVLKMYKTSQPDSYSAKMEDVTGVVFKKDEKWIFEYYLNDEPVTQELNIKF</sequence>
<proteinExistence type="predicted"/>
<dbReference type="AlphaFoldDB" id="A0A0A2M7H3"/>
<evidence type="ECO:0000256" key="1">
    <source>
        <dbReference type="SAM" id="SignalP"/>
    </source>
</evidence>
<evidence type="ECO:0000313" key="3">
    <source>
        <dbReference type="Proteomes" id="UP000030129"/>
    </source>
</evidence>
<keyword evidence="3" id="KW-1185">Reference proteome</keyword>
<dbReference type="EMBL" id="JRLV01000001">
    <property type="protein sequence ID" value="KGO84220.1"/>
    <property type="molecule type" value="Genomic_DNA"/>
</dbReference>
<dbReference type="Proteomes" id="UP000030129">
    <property type="component" value="Unassembled WGS sequence"/>
</dbReference>
<protein>
    <submittedName>
        <fullName evidence="2">Uncharacterized protein</fullName>
    </submittedName>
</protein>
<name>A0A0A2M7H3_9FLAO</name>
<keyword evidence="1" id="KW-0732">Signal</keyword>
<feature type="chain" id="PRO_5001991768" evidence="1">
    <location>
        <begin position="19"/>
        <end position="236"/>
    </location>
</feature>